<protein>
    <submittedName>
        <fullName evidence="1">Uncharacterized protein</fullName>
    </submittedName>
</protein>
<proteinExistence type="predicted"/>
<evidence type="ECO:0000313" key="2">
    <source>
        <dbReference type="Proteomes" id="UP000038204"/>
    </source>
</evidence>
<dbReference type="Proteomes" id="UP000038204">
    <property type="component" value="Unassembled WGS sequence"/>
</dbReference>
<dbReference type="EMBL" id="CQBK01000001">
    <property type="protein sequence ID" value="CNH21130.1"/>
    <property type="molecule type" value="Genomic_DNA"/>
</dbReference>
<evidence type="ECO:0000313" key="1">
    <source>
        <dbReference type="EMBL" id="CNH21130.1"/>
    </source>
</evidence>
<accession>A0A0T9NN18</accession>
<name>A0A0T9NN18_9GAMM</name>
<reference evidence="1 2" key="1">
    <citation type="submission" date="2015-03" db="EMBL/GenBank/DDBJ databases">
        <authorList>
            <person name="Murphy D."/>
        </authorList>
    </citation>
    <scope>NUCLEOTIDE SEQUENCE [LARGE SCALE GENOMIC DNA]</scope>
    <source>
        <strain evidence="1 2">Y233</strain>
    </source>
</reference>
<gene>
    <name evidence="1" type="ORF">ERS008667_00002</name>
</gene>
<dbReference type="AlphaFoldDB" id="A0A0T9NN18"/>
<organism evidence="1 2">
    <name type="scientific">Yersinia similis</name>
    <dbReference type="NCBI Taxonomy" id="367190"/>
    <lineage>
        <taxon>Bacteria</taxon>
        <taxon>Pseudomonadati</taxon>
        <taxon>Pseudomonadota</taxon>
        <taxon>Gammaproteobacteria</taxon>
        <taxon>Enterobacterales</taxon>
        <taxon>Yersiniaceae</taxon>
        <taxon>Yersinia</taxon>
    </lineage>
</organism>
<sequence>MGIKYNIIQFEINELGIDINLANKAFSFELLPWDHNDVKLSQLRFLMKKLIAEKKLFWRKHNVI</sequence>